<dbReference type="EMBL" id="CP039349">
    <property type="protein sequence ID" value="QCD94505.1"/>
    <property type="molecule type" value="Genomic_DNA"/>
</dbReference>
<feature type="chain" id="PRO_5020024846" evidence="1">
    <location>
        <begin position="29"/>
        <end position="78"/>
    </location>
</feature>
<sequence>MKALSKLFLLITFMVIFYFSSSSNGVHAKGLRTNPFGIHATHLGQENLEKEQKLKDNEEALVSVDYAPPTTEPPSHNN</sequence>
<gene>
    <name evidence="2" type="ORF">DEO72_LG5g2589</name>
</gene>
<dbReference type="OrthoDB" id="1625577at2759"/>
<evidence type="ECO:0000313" key="2">
    <source>
        <dbReference type="EMBL" id="QCD94505.1"/>
    </source>
</evidence>
<dbReference type="AlphaFoldDB" id="A0A4D6M0B5"/>
<dbReference type="Proteomes" id="UP000501690">
    <property type="component" value="Linkage Group LG5"/>
</dbReference>
<keyword evidence="1" id="KW-0732">Signal</keyword>
<reference evidence="2 3" key="1">
    <citation type="submission" date="2019-04" db="EMBL/GenBank/DDBJ databases">
        <title>An improved genome assembly and genetic linkage map for asparagus bean, Vigna unguiculata ssp. sesquipedialis.</title>
        <authorList>
            <person name="Xia Q."/>
            <person name="Zhang R."/>
            <person name="Dong Y."/>
        </authorList>
    </citation>
    <scope>NUCLEOTIDE SEQUENCE [LARGE SCALE GENOMIC DNA]</scope>
    <source>
        <tissue evidence="2">Leaf</tissue>
    </source>
</reference>
<accession>A0A4D6M0B5</accession>
<keyword evidence="3" id="KW-1185">Reference proteome</keyword>
<evidence type="ECO:0000256" key="1">
    <source>
        <dbReference type="SAM" id="SignalP"/>
    </source>
</evidence>
<proteinExistence type="predicted"/>
<protein>
    <submittedName>
        <fullName evidence="2">Uncharacterized protein</fullName>
    </submittedName>
</protein>
<dbReference type="Gramene" id="Vigun04g127500.1.v1.2">
    <property type="protein sequence ID" value="Vigun04g127500.1.v1.2"/>
    <property type="gene ID" value="Vigun04g127500.v1.2"/>
</dbReference>
<organism evidence="2 3">
    <name type="scientific">Vigna unguiculata</name>
    <name type="common">Cowpea</name>
    <dbReference type="NCBI Taxonomy" id="3917"/>
    <lineage>
        <taxon>Eukaryota</taxon>
        <taxon>Viridiplantae</taxon>
        <taxon>Streptophyta</taxon>
        <taxon>Embryophyta</taxon>
        <taxon>Tracheophyta</taxon>
        <taxon>Spermatophyta</taxon>
        <taxon>Magnoliopsida</taxon>
        <taxon>eudicotyledons</taxon>
        <taxon>Gunneridae</taxon>
        <taxon>Pentapetalae</taxon>
        <taxon>rosids</taxon>
        <taxon>fabids</taxon>
        <taxon>Fabales</taxon>
        <taxon>Fabaceae</taxon>
        <taxon>Papilionoideae</taxon>
        <taxon>50 kb inversion clade</taxon>
        <taxon>NPAAA clade</taxon>
        <taxon>indigoferoid/millettioid clade</taxon>
        <taxon>Phaseoleae</taxon>
        <taxon>Vigna</taxon>
    </lineage>
</organism>
<feature type="signal peptide" evidence="1">
    <location>
        <begin position="1"/>
        <end position="28"/>
    </location>
</feature>
<evidence type="ECO:0000313" key="3">
    <source>
        <dbReference type="Proteomes" id="UP000501690"/>
    </source>
</evidence>
<name>A0A4D6M0B5_VIGUN</name>